<dbReference type="InterPro" id="IPR027485">
    <property type="entry name" value="AMMECR1_N"/>
</dbReference>
<protein>
    <recommendedName>
        <fullName evidence="2">AMMECR1 domain-containing protein</fullName>
    </recommendedName>
</protein>
<evidence type="ECO:0000313" key="4">
    <source>
        <dbReference type="Proteomes" id="UP000319040"/>
    </source>
</evidence>
<feature type="domain" description="AMMECR1" evidence="2">
    <location>
        <begin position="294"/>
        <end position="467"/>
    </location>
</feature>
<dbReference type="SUPFAM" id="SSF143447">
    <property type="entry name" value="AMMECR1-like"/>
    <property type="match status" value="1"/>
</dbReference>
<sequence length="467" mass="52641">MLSIQREPVVAGTFYSSYSDELIAQLKYCYDKAEGNPSDNIAALVVPHAGYSYSGVVAASAYTQINREAEYKNIFIIGSSHHVAFNGASVYNKGHYKTPLGVAPVNLQLANDLIDSSKCFVFNREAHSEEHSIEVQLPFLQYRIKHLNQIVPIIIGAKNYGTCKTVAEALRPYFNGENLFIFSTDLSHYPTDEAARIIDAQTVNAICQNDSKRLIDHLNKNNNSTIPNMLTSLCGWSSVLTLLYLTEGKSQYRYRRIKYMNSSESMHRQKERVVGYQSILIEDIERKWGFVSHKNKKALLKTAKNAIQRQLGFNKEKPTLKNMDDLDQFRGAFVSIYVEGKLRGCVGQFSSEKGLPALVESLATASAFNDERFPPVSAREIKNMRVEISILTPMRKIYSIEDIQLGKHGVHLEKDGKKGTFLPQVATKTGWNLIELLGHLARDKAHIGWDGWRKADLYVFEAIVFSN</sequence>
<dbReference type="InterPro" id="IPR002733">
    <property type="entry name" value="AMMECR1_domain"/>
</dbReference>
<dbReference type="Proteomes" id="UP000319040">
    <property type="component" value="Unassembled WGS sequence"/>
</dbReference>
<dbReference type="Gene3D" id="3.40.830.10">
    <property type="entry name" value="LigB-like"/>
    <property type="match status" value="1"/>
</dbReference>
<dbReference type="RefSeq" id="WP_142533381.1">
    <property type="nucleotide sequence ID" value="NZ_FXTB01000004.1"/>
</dbReference>
<dbReference type="OrthoDB" id="9785549at2"/>
<reference evidence="3 4" key="1">
    <citation type="submission" date="2017-05" db="EMBL/GenBank/DDBJ databases">
        <authorList>
            <person name="Varghese N."/>
            <person name="Submissions S."/>
        </authorList>
    </citation>
    <scope>NUCLEOTIDE SEQUENCE [LARGE SCALE GENOMIC DNA]</scope>
    <source>
        <strain evidence="3 4">DSM 27040</strain>
    </source>
</reference>
<evidence type="ECO:0000313" key="3">
    <source>
        <dbReference type="EMBL" id="SMO66768.1"/>
    </source>
</evidence>
<gene>
    <name evidence="3" type="ORF">SAMN06265379_104240</name>
</gene>
<evidence type="ECO:0000259" key="2">
    <source>
        <dbReference type="PROSITE" id="PS51112"/>
    </source>
</evidence>
<dbReference type="NCBIfam" id="TIGR00296">
    <property type="entry name" value="TIGR00296 family protein"/>
    <property type="match status" value="1"/>
</dbReference>
<dbReference type="CDD" id="cd07361">
    <property type="entry name" value="MEMO_like"/>
    <property type="match status" value="1"/>
</dbReference>
<organism evidence="3 4">
    <name type="scientific">Saccharicrinis carchari</name>
    <dbReference type="NCBI Taxonomy" id="1168039"/>
    <lineage>
        <taxon>Bacteria</taxon>
        <taxon>Pseudomonadati</taxon>
        <taxon>Bacteroidota</taxon>
        <taxon>Bacteroidia</taxon>
        <taxon>Marinilabiliales</taxon>
        <taxon>Marinilabiliaceae</taxon>
        <taxon>Saccharicrinis</taxon>
    </lineage>
</organism>
<name>A0A521D509_SACCC</name>
<dbReference type="Pfam" id="PF01875">
    <property type="entry name" value="Memo"/>
    <property type="match status" value="1"/>
</dbReference>
<keyword evidence="4" id="KW-1185">Reference proteome</keyword>
<dbReference type="PROSITE" id="PS51112">
    <property type="entry name" value="AMMECR1"/>
    <property type="match status" value="1"/>
</dbReference>
<evidence type="ECO:0000256" key="1">
    <source>
        <dbReference type="ARBA" id="ARBA00006315"/>
    </source>
</evidence>
<dbReference type="InterPro" id="IPR036071">
    <property type="entry name" value="AMMECR1_dom_sf"/>
</dbReference>
<dbReference type="NCBIfam" id="TIGR04335">
    <property type="entry name" value="AmmeMemoSam_A"/>
    <property type="match status" value="1"/>
</dbReference>
<proteinExistence type="inferred from homology"/>
<dbReference type="InterPro" id="IPR027623">
    <property type="entry name" value="AmmeMemoSam_A"/>
</dbReference>
<dbReference type="Gene3D" id="3.30.1490.150">
    <property type="entry name" value="Hypothetical protein ph0010, domain 2"/>
    <property type="match status" value="1"/>
</dbReference>
<dbReference type="PANTHER" id="PTHR11060">
    <property type="entry name" value="PROTEIN MEMO1"/>
    <property type="match status" value="1"/>
</dbReference>
<dbReference type="EMBL" id="FXTB01000004">
    <property type="protein sequence ID" value="SMO66768.1"/>
    <property type="molecule type" value="Genomic_DNA"/>
</dbReference>
<accession>A0A521D509</accession>
<dbReference type="Gene3D" id="3.30.700.20">
    <property type="entry name" value="Hypothetical protein ph0010, domain 1"/>
    <property type="match status" value="1"/>
</dbReference>
<dbReference type="PANTHER" id="PTHR11060:SF0">
    <property type="entry name" value="PROTEIN MEMO1"/>
    <property type="match status" value="1"/>
</dbReference>
<comment type="similarity">
    <text evidence="1">Belongs to the MEMO1 family.</text>
</comment>
<dbReference type="AlphaFoldDB" id="A0A521D509"/>
<dbReference type="InterPro" id="IPR023473">
    <property type="entry name" value="AMMECR1"/>
</dbReference>
<dbReference type="Pfam" id="PF01871">
    <property type="entry name" value="AMMECR1"/>
    <property type="match status" value="1"/>
</dbReference>
<dbReference type="NCBIfam" id="TIGR04336">
    <property type="entry name" value="AmmeMemoSam_B"/>
    <property type="match status" value="1"/>
</dbReference>
<dbReference type="InterPro" id="IPR002737">
    <property type="entry name" value="MEMO1_fam"/>
</dbReference>